<accession>A0AAD4J7A2</accession>
<comment type="caution">
    <text evidence="1">The sequence shown here is derived from an EMBL/GenBank/DDBJ whole genome shotgun (WGS) entry which is preliminary data.</text>
</comment>
<proteinExistence type="predicted"/>
<dbReference type="EMBL" id="SDAM02000137">
    <property type="protein sequence ID" value="KAH6827895.1"/>
    <property type="molecule type" value="Genomic_DNA"/>
</dbReference>
<keyword evidence="2" id="KW-1185">Reference proteome</keyword>
<sequence>MSLRRHRWNAQQRAYLAEYLVQGCPRIDLTNIHTLGFFVTAVSADISRVFHRDIKRDDVVNEILRMRVRFDRFCRYLEHPGVVYDADDNRVTVTRAYYVYLCKEPRYMASHRRRGEPLFSAMRQIFFLSTAELADWVTLQWAFRVFGDDWVTAVAP</sequence>
<protein>
    <submittedName>
        <fullName evidence="1">Uncharacterized protein</fullName>
    </submittedName>
</protein>
<gene>
    <name evidence="1" type="ORF">C2S53_016441</name>
</gene>
<reference evidence="1 2" key="1">
    <citation type="journal article" date="2021" name="Nat. Commun.">
        <title>Incipient diploidization of the medicinal plant Perilla within 10,000 years.</title>
        <authorList>
            <person name="Zhang Y."/>
            <person name="Shen Q."/>
            <person name="Leng L."/>
            <person name="Zhang D."/>
            <person name="Chen S."/>
            <person name="Shi Y."/>
            <person name="Ning Z."/>
            <person name="Chen S."/>
        </authorList>
    </citation>
    <scope>NUCLEOTIDE SEQUENCE [LARGE SCALE GENOMIC DNA]</scope>
    <source>
        <strain evidence="2">cv. PC099</strain>
    </source>
</reference>
<organism evidence="1 2">
    <name type="scientific">Perilla frutescens var. hirtella</name>
    <name type="common">Perilla citriodora</name>
    <name type="synonym">Perilla setoyensis</name>
    <dbReference type="NCBI Taxonomy" id="608512"/>
    <lineage>
        <taxon>Eukaryota</taxon>
        <taxon>Viridiplantae</taxon>
        <taxon>Streptophyta</taxon>
        <taxon>Embryophyta</taxon>
        <taxon>Tracheophyta</taxon>
        <taxon>Spermatophyta</taxon>
        <taxon>Magnoliopsida</taxon>
        <taxon>eudicotyledons</taxon>
        <taxon>Gunneridae</taxon>
        <taxon>Pentapetalae</taxon>
        <taxon>asterids</taxon>
        <taxon>lamiids</taxon>
        <taxon>Lamiales</taxon>
        <taxon>Lamiaceae</taxon>
        <taxon>Nepetoideae</taxon>
        <taxon>Elsholtzieae</taxon>
        <taxon>Perilla</taxon>
    </lineage>
</organism>
<evidence type="ECO:0000313" key="2">
    <source>
        <dbReference type="Proteomes" id="UP001190926"/>
    </source>
</evidence>
<evidence type="ECO:0000313" key="1">
    <source>
        <dbReference type="EMBL" id="KAH6827895.1"/>
    </source>
</evidence>
<dbReference type="AlphaFoldDB" id="A0AAD4J7A2"/>
<dbReference type="Proteomes" id="UP001190926">
    <property type="component" value="Unassembled WGS sequence"/>
</dbReference>
<name>A0AAD4J7A2_PERFH</name>